<keyword evidence="2" id="KW-1185">Reference proteome</keyword>
<dbReference type="EMBL" id="FNBG01000001">
    <property type="protein sequence ID" value="SDE61346.1"/>
    <property type="molecule type" value="Genomic_DNA"/>
</dbReference>
<sequence>MEKRTILSYGKKIIDKYEIIKRSTTLKWLKANIR</sequence>
<dbReference type="AlphaFoldDB" id="A0A1G7ED24"/>
<name>A0A1G7ED24_9BACL</name>
<protein>
    <submittedName>
        <fullName evidence="1">Uncharacterized protein</fullName>
    </submittedName>
</protein>
<organism evidence="1 2">
    <name type="scientific">Fontibacillus panacisegetis</name>
    <dbReference type="NCBI Taxonomy" id="670482"/>
    <lineage>
        <taxon>Bacteria</taxon>
        <taxon>Bacillati</taxon>
        <taxon>Bacillota</taxon>
        <taxon>Bacilli</taxon>
        <taxon>Bacillales</taxon>
        <taxon>Paenibacillaceae</taxon>
        <taxon>Fontibacillus</taxon>
    </lineage>
</organism>
<accession>A0A1G7ED24</accession>
<reference evidence="1 2" key="1">
    <citation type="submission" date="2016-10" db="EMBL/GenBank/DDBJ databases">
        <authorList>
            <person name="de Groot N.N."/>
        </authorList>
    </citation>
    <scope>NUCLEOTIDE SEQUENCE [LARGE SCALE GENOMIC DNA]</scope>
    <source>
        <strain evidence="1 2">DSM 28129</strain>
    </source>
</reference>
<gene>
    <name evidence="1" type="ORF">SAMN04488542_101151</name>
</gene>
<proteinExistence type="predicted"/>
<evidence type="ECO:0000313" key="2">
    <source>
        <dbReference type="Proteomes" id="UP000198972"/>
    </source>
</evidence>
<evidence type="ECO:0000313" key="1">
    <source>
        <dbReference type="EMBL" id="SDE61346.1"/>
    </source>
</evidence>
<dbReference type="Proteomes" id="UP000198972">
    <property type="component" value="Unassembled WGS sequence"/>
</dbReference>